<feature type="transmembrane region" description="Helical" evidence="9">
    <location>
        <begin position="15"/>
        <end position="33"/>
    </location>
</feature>
<evidence type="ECO:0000256" key="2">
    <source>
        <dbReference type="ARBA" id="ARBA00009261"/>
    </source>
</evidence>
<dbReference type="Gene3D" id="1.20.1740.10">
    <property type="entry name" value="Amino acid/polyamine transporter I"/>
    <property type="match status" value="1"/>
</dbReference>
<evidence type="ECO:0000256" key="9">
    <source>
        <dbReference type="SAM" id="Phobius"/>
    </source>
</evidence>
<feature type="transmembrane region" description="Helical" evidence="9">
    <location>
        <begin position="83"/>
        <end position="107"/>
    </location>
</feature>
<dbReference type="Pfam" id="PF01235">
    <property type="entry name" value="Na_Ala_symp"/>
    <property type="match status" value="1"/>
</dbReference>
<accession>A0A1W1EDD7</accession>
<keyword evidence="3" id="KW-0813">Transport</keyword>
<evidence type="ECO:0000256" key="8">
    <source>
        <dbReference type="ARBA" id="ARBA00023136"/>
    </source>
</evidence>
<dbReference type="FunFam" id="1.20.1740.10:FF:000004">
    <property type="entry name" value="Sodium:alanine symporter family protein"/>
    <property type="match status" value="1"/>
</dbReference>
<evidence type="ECO:0000256" key="3">
    <source>
        <dbReference type="ARBA" id="ARBA00022448"/>
    </source>
</evidence>
<keyword evidence="4" id="KW-1003">Cell membrane</keyword>
<feature type="transmembrane region" description="Helical" evidence="9">
    <location>
        <begin position="185"/>
        <end position="203"/>
    </location>
</feature>
<dbReference type="EMBL" id="FPKX01000033">
    <property type="protein sequence ID" value="SFZ98041.1"/>
    <property type="molecule type" value="Genomic_DNA"/>
</dbReference>
<evidence type="ECO:0000256" key="6">
    <source>
        <dbReference type="ARBA" id="ARBA00022847"/>
    </source>
</evidence>
<dbReference type="PROSITE" id="PS00873">
    <property type="entry name" value="NA_ALANINE_SYMP"/>
    <property type="match status" value="1"/>
</dbReference>
<feature type="transmembrane region" description="Helical" evidence="9">
    <location>
        <begin position="350"/>
        <end position="371"/>
    </location>
</feature>
<dbReference type="InterPro" id="IPR001463">
    <property type="entry name" value="Na/Ala_symport"/>
</dbReference>
<feature type="transmembrane region" description="Helical" evidence="9">
    <location>
        <begin position="301"/>
        <end position="320"/>
    </location>
</feature>
<reference evidence="10" key="1">
    <citation type="submission" date="2016-10" db="EMBL/GenBank/DDBJ databases">
        <authorList>
            <person name="de Groot N.N."/>
        </authorList>
    </citation>
    <scope>NUCLEOTIDE SEQUENCE</scope>
</reference>
<dbReference type="PANTHER" id="PTHR30330:SF1">
    <property type="entry name" value="AMINO-ACID CARRIER PROTEIN ALST"/>
    <property type="match status" value="1"/>
</dbReference>
<comment type="subcellular location">
    <subcellularLocation>
        <location evidence="1">Cell membrane</location>
        <topology evidence="1">Multi-pass membrane protein</topology>
    </subcellularLocation>
</comment>
<evidence type="ECO:0000256" key="4">
    <source>
        <dbReference type="ARBA" id="ARBA00022475"/>
    </source>
</evidence>
<dbReference type="NCBIfam" id="TIGR00835">
    <property type="entry name" value="agcS"/>
    <property type="match status" value="1"/>
</dbReference>
<evidence type="ECO:0000256" key="1">
    <source>
        <dbReference type="ARBA" id="ARBA00004651"/>
    </source>
</evidence>
<gene>
    <name evidence="10" type="ORF">MNB_SV-5-672</name>
</gene>
<evidence type="ECO:0000313" key="10">
    <source>
        <dbReference type="EMBL" id="SFZ98041.1"/>
    </source>
</evidence>
<feature type="transmembrane region" description="Helical" evidence="9">
    <location>
        <begin position="414"/>
        <end position="433"/>
    </location>
</feature>
<feature type="transmembrane region" description="Helical" evidence="9">
    <location>
        <begin position="383"/>
        <end position="408"/>
    </location>
</feature>
<dbReference type="PRINTS" id="PR00175">
    <property type="entry name" value="NAALASMPORT"/>
</dbReference>
<evidence type="ECO:0000256" key="7">
    <source>
        <dbReference type="ARBA" id="ARBA00022989"/>
    </source>
</evidence>
<keyword evidence="6" id="KW-0769">Symport</keyword>
<sequence>MEAISSVIDFFSNALWSYVLIYTLIPIGLYFSYKLGFAQFLHIGHMFKLIKEDVVSAEKEHNKVSSWGAFTISSASRVGTGNLAGVAIAITMGGAGAVFWMWVIALVGAASSMIENTLAQAYKKSNGDGTYRGGPAYYMAQGIGSKKMGLAFSILITIAFGLVFNSVQSNTIANAFHNSLNIDPTVMAGALAVFTAVIIFGGLKRIVSFTQVVFPAMAGLYLVAALIVIVMNIGELPAVFAHIFQQAFGMEQAATGAFAFMVMQGIKRGLFSNEAGMGSTPNAGATAEVSHPVKQGYIQTLGVFVDTLIISTATAFIILITNTQNAAEGLNGIQLTQAAMHGTFGEYGGLFVAFIVLLFSFSSIIGNYYYGESNIEYMTESKLALNIFRVLVVFMVAFGAIAKIGLVWNLADVFMGFMALLNMIALLMLKDVAFKLFKDYRKQLKEGKNPIFHRDSIPELKDVECWDNDHNFLHLNHGAKKL</sequence>
<dbReference type="AlphaFoldDB" id="A0A1W1EDD7"/>
<organism evidence="10">
    <name type="scientific">hydrothermal vent metagenome</name>
    <dbReference type="NCBI Taxonomy" id="652676"/>
    <lineage>
        <taxon>unclassified sequences</taxon>
        <taxon>metagenomes</taxon>
        <taxon>ecological metagenomes</taxon>
    </lineage>
</organism>
<name>A0A1W1EDD7_9ZZZZ</name>
<comment type="similarity">
    <text evidence="2">Belongs to the alanine or glycine:cation symporter (AGCS) (TC 2.A.25) family.</text>
</comment>
<feature type="transmembrane region" description="Helical" evidence="9">
    <location>
        <begin position="212"/>
        <end position="233"/>
    </location>
</feature>
<protein>
    <submittedName>
        <fullName evidence="10">Sodium/alanine symporter family protein</fullName>
    </submittedName>
</protein>
<proteinExistence type="inferred from homology"/>
<dbReference type="PANTHER" id="PTHR30330">
    <property type="entry name" value="AGSS FAMILY TRANSPORTER, SODIUM-ALANINE"/>
    <property type="match status" value="1"/>
</dbReference>
<keyword evidence="8 9" id="KW-0472">Membrane</keyword>
<keyword evidence="7 9" id="KW-1133">Transmembrane helix</keyword>
<evidence type="ECO:0000256" key="5">
    <source>
        <dbReference type="ARBA" id="ARBA00022692"/>
    </source>
</evidence>
<dbReference type="GO" id="GO:0005886">
    <property type="term" value="C:plasma membrane"/>
    <property type="evidence" value="ECO:0007669"/>
    <property type="project" value="UniProtKB-SubCell"/>
</dbReference>
<feature type="transmembrane region" description="Helical" evidence="9">
    <location>
        <begin position="148"/>
        <end position="165"/>
    </location>
</feature>
<dbReference type="GO" id="GO:0005283">
    <property type="term" value="F:amino acid:sodium symporter activity"/>
    <property type="evidence" value="ECO:0007669"/>
    <property type="project" value="InterPro"/>
</dbReference>
<keyword evidence="5 9" id="KW-0812">Transmembrane</keyword>